<dbReference type="OrthoDB" id="3273854at2"/>
<evidence type="ECO:0000256" key="1">
    <source>
        <dbReference type="SAM" id="MobiDB-lite"/>
    </source>
</evidence>
<protein>
    <submittedName>
        <fullName evidence="2">Uncharacterized protein</fullName>
    </submittedName>
</protein>
<name>A0A0J8C859_STRVR</name>
<organism evidence="2 3">
    <name type="scientific">Streptomyces viridochromogenes</name>
    <dbReference type="NCBI Taxonomy" id="1938"/>
    <lineage>
        <taxon>Bacteria</taxon>
        <taxon>Bacillati</taxon>
        <taxon>Actinomycetota</taxon>
        <taxon>Actinomycetes</taxon>
        <taxon>Kitasatosporales</taxon>
        <taxon>Streptomycetaceae</taxon>
        <taxon>Streptomyces</taxon>
    </lineage>
</organism>
<accession>A0A0J8C859</accession>
<dbReference type="RefSeq" id="WP_048581822.1">
    <property type="nucleotide sequence ID" value="NZ_LFNT01000015.1"/>
</dbReference>
<dbReference type="PATRIC" id="fig|1938.3.peg.9764"/>
<proteinExistence type="predicted"/>
<dbReference type="EMBL" id="LFNT01000015">
    <property type="protein sequence ID" value="KMS74055.1"/>
    <property type="molecule type" value="Genomic_DNA"/>
</dbReference>
<reference evidence="2 3" key="1">
    <citation type="submission" date="2015-06" db="EMBL/GenBank/DDBJ databases">
        <authorList>
            <person name="Ju K.-S."/>
            <person name="Doroghazi J.R."/>
            <person name="Metcalf W.W."/>
        </authorList>
    </citation>
    <scope>NUCLEOTIDE SEQUENCE [LARGE SCALE GENOMIC DNA]</scope>
    <source>
        <strain evidence="2 3">NRRL 3414</strain>
    </source>
</reference>
<evidence type="ECO:0000313" key="2">
    <source>
        <dbReference type="EMBL" id="KMS74055.1"/>
    </source>
</evidence>
<dbReference type="InterPro" id="IPR016024">
    <property type="entry name" value="ARM-type_fold"/>
</dbReference>
<dbReference type="AlphaFoldDB" id="A0A0J8C859"/>
<comment type="caution">
    <text evidence="2">The sequence shown here is derived from an EMBL/GenBank/DDBJ whole genome shotgun (WGS) entry which is preliminary data.</text>
</comment>
<evidence type="ECO:0000313" key="3">
    <source>
        <dbReference type="Proteomes" id="UP000037432"/>
    </source>
</evidence>
<sequence length="1130" mass="122957">MSQRAEHLLTAVDRLSYPHRMRELASAARRAAAMGAVDELVTGLAAHGVHGRRLAATVADMGRHDAYLEGCLADPDRLVRAPAIRALLQGRLTDATVIEAIEDAPAAVRQQLVHAIAVAGRTGLAEALVEPTYRRWGAEAAAELLAACTAETAARLLPRLFRGLSSYRLLAARHPALLLAEMERQLDTLPAVVRDGWLASHADALALLAEREPLGVLAVLERYETLPMPMDRKLHLLVGADPGRTVRLLLRPKLRSRLNSGHLEPAVLRRLVRHAPAELTDLACAWNDNAPALARLLACLPFSRRSALFDAAMEGKDLAHADLSPALLDVLPYERRTAEARRIATLARGRGAHWTQILTAAAYLPPDEVRDDLLAAVRRSAADDRATAYPLLVRNAARSRDPQEVSRLLRALLRLRNEQDPVRSAALSALAEVPPSLFAEDAAEDLGRIAVDAVEARDSSWSTRHALSTLALSVLREHAVTGGTQPIGWALDTLTRLSGHTGGANVGRLDIVLRRGQEYEVLASLRPWLEAATDKADYSLVFALVRALGRRAWGMVELQEYLWQAVQFGNDASVRTAVDLWLEQPKGRDERVERIVRLEPSAAVLPSVLSVLTGRRTDLLDPVLADTPPYGRFLTARSHWTPPTYRAHRWVPRQQRAAAELLARTAGDAGQPVHVRVQALSAAAVIPEAGLEVVRRYTGSSNVPLAEAALGALPWTDRPGEVLPLLLEHAGGDRARVTVYAATRAAQYVAPSRLATELRRLLTPKDPRTVKVTSRKEAVRLAATMLPPAQAAPLLREAFELPGQHHDVQSVCVAFAQGLLAEPASWPMLESAAQGRTELRQELARAAVAEVDEEHRARYAGLLHHACEPLDPETAAALFPALAEWAPWQPEIAEMLVAATTDLADRAVWAMAGQELVELAADDDGPYLRALRAMLEATGDPDQPDAEPERDQPARQRAASLLHHLLLHHRYRGGGRPTADVLLRAADTAAGHEDFARSVAELRLYAIELNKDATALSSGLRRLAADCEGRPLLARDIAEGLSSRLSAISGPAPDAWSETARTLGAEPGLAQGLFAIRLTVSCGSRSRWTEPWRGQLRTLRRHAHPDVRASARETVTAREAPPSVPGTIQW</sequence>
<gene>
    <name evidence="2" type="ORF">ACM01_15585</name>
</gene>
<dbReference type="Proteomes" id="UP000037432">
    <property type="component" value="Unassembled WGS sequence"/>
</dbReference>
<dbReference type="SUPFAM" id="SSF48371">
    <property type="entry name" value="ARM repeat"/>
    <property type="match status" value="1"/>
</dbReference>
<feature type="region of interest" description="Disordered" evidence="1">
    <location>
        <begin position="1103"/>
        <end position="1130"/>
    </location>
</feature>